<dbReference type="Proteomes" id="UP000716291">
    <property type="component" value="Unassembled WGS sequence"/>
</dbReference>
<name>A0A9P6XJP2_RHIOR</name>
<accession>A0A9P6XJP2</accession>
<comment type="caution">
    <text evidence="1">The sequence shown here is derived from an EMBL/GenBank/DDBJ whole genome shotgun (WGS) entry which is preliminary data.</text>
</comment>
<organism evidence="1 2">
    <name type="scientific">Rhizopus oryzae</name>
    <name type="common">Mucormycosis agent</name>
    <name type="synonym">Rhizopus arrhizus var. delemar</name>
    <dbReference type="NCBI Taxonomy" id="64495"/>
    <lineage>
        <taxon>Eukaryota</taxon>
        <taxon>Fungi</taxon>
        <taxon>Fungi incertae sedis</taxon>
        <taxon>Mucoromycota</taxon>
        <taxon>Mucoromycotina</taxon>
        <taxon>Mucoromycetes</taxon>
        <taxon>Mucorales</taxon>
        <taxon>Mucorineae</taxon>
        <taxon>Rhizopodaceae</taxon>
        <taxon>Rhizopus</taxon>
    </lineage>
</organism>
<evidence type="ECO:0000313" key="2">
    <source>
        <dbReference type="Proteomes" id="UP000716291"/>
    </source>
</evidence>
<keyword evidence="2" id="KW-1185">Reference proteome</keyword>
<sequence>MDLRNLLNQKEENTSLTLVELEKLLANGDNSKSIEKITNATFTFPSLKNDSFVFFNVFIQLLLSITHEEDPYDAHYTRSIIIDSLRTCINGLLRQFGMSWLLEFPQHFYLKTWISLHSSSDTSILIYLYGLVLALSKKPDISYTTAWVEGLVNFIQSDTHEIIAHLWLSICAIDDAKNQEDFKRLCLNALESRLEMQQQSDQERFKEAIRQMLMLLKNADAAHLAARVNQQLGNALTRPPFSKDEFKLGLIQLESFCQLKQGLLYPRLFNIFIKFKSTNEPQKVGKLPGKNPLLNYPLLLTSPSDDQFCAQRLVADCTCFWIRKMGAMIPDEFDMYMKNLIIQQYPTEQKTNLDTVLADWAVKDRFQRHRDLIIDTIISLLQKPRYNNRTAPFYAFVHLFNLHEERLEAAKDNSYKIKSGALIDAVQFDTCTNQELVNGCLSILKRITEAETNYSGKLENWVEDCLRVTKSDVAQRYIEWLCKKGCDPVLRSNQKNTLYMRYLSVALRETVNLSFHTVPVLLRSFDDTMLNWLFTPANASTANKMLTQYFGDGAQVSKHILVRDLLMNKSKNFMDRLLTFLRSAMYDTSPSSTKSRKWFKNHFLGPMLIVAGDEDGWQKNVASRIFRQFFKTSNDFEWYFQTPLVEQLLPFDFLDISKSHDIYSVRNMGLASVLQEMAQLEDNDKKEKLVKMWFDLWTTSIEESGAYKFTVPVSWVLQCSGLYDQAPVFVKQMIRQFIKIGMESSVKQESGFLDMPLERSFVDRMMDLVLLSDTPEPDSLFDLFLSVACKESDTIQEQVIAAIINILIEISEELEVEMKLFSMSAEQQPVSNPQQAKISKKKIMKRKNVKKMRKVLMKQQAELEESLQKTLKSGDRSIKALTTLVQRLINFLLSLLNHTAADTLVIKQNIQYQLTHTPLFYEPLAKLSNLIRQPEDLQEDIQTTIETSLDYLKNQSKEKKMFEIAQKILQSSLVL</sequence>
<protein>
    <submittedName>
        <fullName evidence="1">Uncharacterized protein</fullName>
    </submittedName>
</protein>
<dbReference type="OrthoDB" id="2244892at2759"/>
<dbReference type="AlphaFoldDB" id="A0A9P6XJP2"/>
<proteinExistence type="predicted"/>
<gene>
    <name evidence="1" type="ORF">G6F64_000672</name>
</gene>
<dbReference type="EMBL" id="JAANQT010000043">
    <property type="protein sequence ID" value="KAG1315427.1"/>
    <property type="molecule type" value="Genomic_DNA"/>
</dbReference>
<reference evidence="1" key="1">
    <citation type="journal article" date="2020" name="Microb. Genom.">
        <title>Genetic diversity of clinical and environmental Mucorales isolates obtained from an investigation of mucormycosis cases among solid organ transplant recipients.</title>
        <authorList>
            <person name="Nguyen M.H."/>
            <person name="Kaul D."/>
            <person name="Muto C."/>
            <person name="Cheng S.J."/>
            <person name="Richter R.A."/>
            <person name="Bruno V.M."/>
            <person name="Liu G."/>
            <person name="Beyhan S."/>
            <person name="Sundermann A.J."/>
            <person name="Mounaud S."/>
            <person name="Pasculle A.W."/>
            <person name="Nierman W.C."/>
            <person name="Driscoll E."/>
            <person name="Cumbie R."/>
            <person name="Clancy C.J."/>
            <person name="Dupont C.L."/>
        </authorList>
    </citation>
    <scope>NUCLEOTIDE SEQUENCE</scope>
    <source>
        <strain evidence="1">GL11</strain>
    </source>
</reference>
<evidence type="ECO:0000313" key="1">
    <source>
        <dbReference type="EMBL" id="KAG1315427.1"/>
    </source>
</evidence>